<organism evidence="1 2">
    <name type="scientific">Solanum tuberosum</name>
    <name type="common">Potato</name>
    <dbReference type="NCBI Taxonomy" id="4113"/>
    <lineage>
        <taxon>Eukaryota</taxon>
        <taxon>Viridiplantae</taxon>
        <taxon>Streptophyta</taxon>
        <taxon>Embryophyta</taxon>
        <taxon>Tracheophyta</taxon>
        <taxon>Spermatophyta</taxon>
        <taxon>Magnoliopsida</taxon>
        <taxon>eudicotyledons</taxon>
        <taxon>Gunneridae</taxon>
        <taxon>Pentapetalae</taxon>
        <taxon>asterids</taxon>
        <taxon>lamiids</taxon>
        <taxon>Solanales</taxon>
        <taxon>Solanaceae</taxon>
        <taxon>Solanoideae</taxon>
        <taxon>Solaneae</taxon>
        <taxon>Solanum</taxon>
    </lineage>
</organism>
<dbReference type="Proteomes" id="UP000011115">
    <property type="component" value="Unassembled WGS sequence"/>
</dbReference>
<reference evidence="2" key="1">
    <citation type="journal article" date="2011" name="Nature">
        <title>Genome sequence and analysis of the tuber crop potato.</title>
        <authorList>
            <consortium name="The Potato Genome Sequencing Consortium"/>
        </authorList>
    </citation>
    <scope>NUCLEOTIDE SEQUENCE [LARGE SCALE GENOMIC DNA]</scope>
    <source>
        <strain evidence="2">cv. DM1-3 516 R44</strain>
    </source>
</reference>
<dbReference type="Gramene" id="PGSC0003DMT400090886">
    <property type="protein sequence ID" value="PGSC0003DMT400090886"/>
    <property type="gene ID" value="PGSC0003DMG400040457"/>
</dbReference>
<dbReference type="InParanoid" id="M1DLE8"/>
<sequence length="134" mass="14894">MKNLDIDIRDDISMASASHTNDDEESCMAGEVQSDISNEEIDIDTLLQRLQDQVEESSSNTACKGKGKIFERLSKESVGLPISQEGVRELGQTRIVEAFTNLARIVYTCKGTLSKTEQSVEILVSEPWTCSSYR</sequence>
<evidence type="ECO:0000313" key="2">
    <source>
        <dbReference type="Proteomes" id="UP000011115"/>
    </source>
</evidence>
<dbReference type="PaxDb" id="4113-PGSC0003DMT400090886"/>
<dbReference type="AlphaFoldDB" id="M1DLE8"/>
<dbReference type="EnsemblPlants" id="PGSC0003DMT400090886">
    <property type="protein sequence ID" value="PGSC0003DMT400090886"/>
    <property type="gene ID" value="PGSC0003DMG400040457"/>
</dbReference>
<reference evidence="1" key="2">
    <citation type="submission" date="2015-06" db="UniProtKB">
        <authorList>
            <consortium name="EnsemblPlants"/>
        </authorList>
    </citation>
    <scope>IDENTIFICATION</scope>
    <source>
        <strain evidence="1">DM1-3 516 R44</strain>
    </source>
</reference>
<dbReference type="HOGENOM" id="CLU_1899904_0_0_1"/>
<keyword evidence="2" id="KW-1185">Reference proteome</keyword>
<accession>M1DLE8</accession>
<protein>
    <submittedName>
        <fullName evidence="1">Uncharacterized protein</fullName>
    </submittedName>
</protein>
<evidence type="ECO:0000313" key="1">
    <source>
        <dbReference type="EnsemblPlants" id="PGSC0003DMT400090886"/>
    </source>
</evidence>
<proteinExistence type="predicted"/>
<name>M1DLE8_SOLTU</name>